<feature type="domain" description="DALR anticodon binding" evidence="12">
    <location>
        <begin position="571"/>
        <end position="667"/>
    </location>
</feature>
<dbReference type="Proteomes" id="UP001165342">
    <property type="component" value="Unassembled WGS sequence"/>
</dbReference>
<dbReference type="RefSeq" id="WP_249829974.1">
    <property type="nucleotide sequence ID" value="NZ_JAMGBE010000001.1"/>
</dbReference>
<evidence type="ECO:0000259" key="12">
    <source>
        <dbReference type="Pfam" id="PF05746"/>
    </source>
</evidence>
<evidence type="ECO:0000256" key="9">
    <source>
        <dbReference type="ARBA" id="ARBA00023146"/>
    </source>
</evidence>
<keyword evidence="8 11" id="KW-0648">Protein biosynthesis</keyword>
<dbReference type="SUPFAM" id="SSF109604">
    <property type="entry name" value="HD-domain/PDEase-like"/>
    <property type="match status" value="1"/>
</dbReference>
<dbReference type="GO" id="GO:0004820">
    <property type="term" value="F:glycine-tRNA ligase activity"/>
    <property type="evidence" value="ECO:0007669"/>
    <property type="project" value="UniProtKB-EC"/>
</dbReference>
<comment type="caution">
    <text evidence="13">The sequence shown here is derived from an EMBL/GenBank/DDBJ whole genome shotgun (WGS) entry which is preliminary data.</text>
</comment>
<evidence type="ECO:0000256" key="1">
    <source>
        <dbReference type="ARBA" id="ARBA00004496"/>
    </source>
</evidence>
<dbReference type="InterPro" id="IPR006194">
    <property type="entry name" value="Gly-tRNA-synth_heterodimer"/>
</dbReference>
<keyword evidence="9 11" id="KW-0030">Aminoacyl-tRNA synthetase</keyword>
<evidence type="ECO:0000256" key="7">
    <source>
        <dbReference type="ARBA" id="ARBA00022840"/>
    </source>
</evidence>
<evidence type="ECO:0000256" key="3">
    <source>
        <dbReference type="ARBA" id="ARBA00011209"/>
    </source>
</evidence>
<dbReference type="NCBIfam" id="TIGR00211">
    <property type="entry name" value="glyS"/>
    <property type="match status" value="1"/>
</dbReference>
<evidence type="ECO:0000256" key="11">
    <source>
        <dbReference type="HAMAP-Rule" id="MF_00255"/>
    </source>
</evidence>
<keyword evidence="7 11" id="KW-0067">ATP-binding</keyword>
<reference evidence="13" key="1">
    <citation type="submission" date="2022-05" db="EMBL/GenBank/DDBJ databases">
        <authorList>
            <person name="Jo J.-H."/>
            <person name="Im W.-T."/>
        </authorList>
    </citation>
    <scope>NUCLEOTIDE SEQUENCE</scope>
    <source>
        <strain evidence="13">SE220</strain>
    </source>
</reference>
<comment type="subunit">
    <text evidence="3 11">Tetramer of two alpha and two beta subunits.</text>
</comment>
<accession>A0ABT0RXY3</accession>
<evidence type="ECO:0000256" key="2">
    <source>
        <dbReference type="ARBA" id="ARBA00008226"/>
    </source>
</evidence>
<evidence type="ECO:0000256" key="5">
    <source>
        <dbReference type="ARBA" id="ARBA00022598"/>
    </source>
</evidence>
<evidence type="ECO:0000313" key="14">
    <source>
        <dbReference type="Proteomes" id="UP001165342"/>
    </source>
</evidence>
<dbReference type="PANTHER" id="PTHR30075:SF2">
    <property type="entry name" value="GLYCINE--TRNA LIGASE, CHLOROPLASTIC_MITOCHONDRIAL 2"/>
    <property type="match status" value="1"/>
</dbReference>
<dbReference type="EMBL" id="JAMGBE010000001">
    <property type="protein sequence ID" value="MCL6728462.1"/>
    <property type="molecule type" value="Genomic_DNA"/>
</dbReference>
<organism evidence="13 14">
    <name type="scientific">Sphingomonas hankyongi</name>
    <dbReference type="NCBI Taxonomy" id="2908209"/>
    <lineage>
        <taxon>Bacteria</taxon>
        <taxon>Pseudomonadati</taxon>
        <taxon>Pseudomonadota</taxon>
        <taxon>Alphaproteobacteria</taxon>
        <taxon>Sphingomonadales</taxon>
        <taxon>Sphingomonadaceae</taxon>
        <taxon>Sphingomonas</taxon>
    </lineage>
</organism>
<comment type="catalytic activity">
    <reaction evidence="10 11">
        <text>tRNA(Gly) + glycine + ATP = glycyl-tRNA(Gly) + AMP + diphosphate</text>
        <dbReference type="Rhea" id="RHEA:16013"/>
        <dbReference type="Rhea" id="RHEA-COMP:9664"/>
        <dbReference type="Rhea" id="RHEA-COMP:9683"/>
        <dbReference type="ChEBI" id="CHEBI:30616"/>
        <dbReference type="ChEBI" id="CHEBI:33019"/>
        <dbReference type="ChEBI" id="CHEBI:57305"/>
        <dbReference type="ChEBI" id="CHEBI:78442"/>
        <dbReference type="ChEBI" id="CHEBI:78522"/>
        <dbReference type="ChEBI" id="CHEBI:456215"/>
        <dbReference type="EC" id="6.1.1.14"/>
    </reaction>
</comment>
<keyword evidence="6 11" id="KW-0547">Nucleotide-binding</keyword>
<comment type="similarity">
    <text evidence="2 11">Belongs to the class-II aminoacyl-tRNA synthetase family.</text>
</comment>
<dbReference type="HAMAP" id="MF_00255">
    <property type="entry name" value="Gly_tRNA_synth_beta"/>
    <property type="match status" value="1"/>
</dbReference>
<dbReference type="EC" id="6.1.1.14" evidence="11"/>
<evidence type="ECO:0000313" key="13">
    <source>
        <dbReference type="EMBL" id="MCL6728462.1"/>
    </source>
</evidence>
<dbReference type="InterPro" id="IPR008909">
    <property type="entry name" value="DALR_anticod-bd"/>
</dbReference>
<keyword evidence="5 11" id="KW-0436">Ligase</keyword>
<keyword evidence="4 11" id="KW-0963">Cytoplasm</keyword>
<sequence>MADFLLELRSEEIPARMQSAARNDLARMFAERTGEAGLSTGAIDVHSTPRRLVLIARDVGEQTEAVREEIKGPRSSAPPQALDGFLRKTGLAREQLEERDGVLFAVIDRPGRAAPEVLGEAIQRIVDDFPWPKSMRWGAGSQRWVRPLQGIVAIFGEEIVPVEIDGLHSGATTVGHRFHHPGPITIGGASDYIEKLRACHVIVDQDEREQIIREGAEAAAKEAGLILLPDEGLVVENAGLTEWPMPLLGRFDPEFLDVPREVIVLTMRTNQKYFACVDGEAMLAPAFVCVANVDASDGGEAIVEGNRRVLAARFADARFFWEQDLKVPLEEQATKLSGIVFHEKLGTVADKVERVAKLARWLVEEGIVKGAKPDEVERAARLAKADLVTGMVGEFPELQGIIGGYLARAQGEPNAVADAVRDHYGVPTKPASTAVALADKLDTICAFFGIDQKPTGSKDPFALRRAAIASIELIVRNGLRLSLTQAVRGSLANSAGQRADSEAAHRLDRTAPEILEFFADRLKVQQREAGVRHDLIDAVFALGGEDDLVRLLARVKALQDFVETEDGADLLTAYKRAANILKKEKWEGTAVSGGPDLEPQEKGLVDVLDKAEPTASAAIEKENFTAAMAALATLRRPIDDFFDNVTVNDPDPGKRERRLNLLMHFRDAVNRVADFSRIEG</sequence>
<dbReference type="PROSITE" id="PS50861">
    <property type="entry name" value="AA_TRNA_LIGASE_II_GLYAB"/>
    <property type="match status" value="1"/>
</dbReference>
<dbReference type="PRINTS" id="PR01045">
    <property type="entry name" value="TRNASYNTHGB"/>
</dbReference>
<keyword evidence="14" id="KW-1185">Reference proteome</keyword>
<dbReference type="Pfam" id="PF05746">
    <property type="entry name" value="DALR_1"/>
    <property type="match status" value="1"/>
</dbReference>
<proteinExistence type="inferred from homology"/>
<dbReference type="PANTHER" id="PTHR30075">
    <property type="entry name" value="GLYCYL-TRNA SYNTHETASE"/>
    <property type="match status" value="1"/>
</dbReference>
<evidence type="ECO:0000256" key="6">
    <source>
        <dbReference type="ARBA" id="ARBA00022741"/>
    </source>
</evidence>
<name>A0ABT0RXY3_9SPHN</name>
<comment type="subcellular location">
    <subcellularLocation>
        <location evidence="1 11">Cytoplasm</location>
    </subcellularLocation>
</comment>
<protein>
    <recommendedName>
        <fullName evidence="11">Glycine--tRNA ligase beta subunit</fullName>
        <ecNumber evidence="11">6.1.1.14</ecNumber>
    </recommendedName>
    <alternativeName>
        <fullName evidence="11">Glycyl-tRNA synthetase beta subunit</fullName>
        <shortName evidence="11">GlyRS</shortName>
    </alternativeName>
</protein>
<dbReference type="InterPro" id="IPR015944">
    <property type="entry name" value="Gly-tRNA-synth_bsu"/>
</dbReference>
<evidence type="ECO:0000256" key="8">
    <source>
        <dbReference type="ARBA" id="ARBA00022917"/>
    </source>
</evidence>
<gene>
    <name evidence="11 13" type="primary">glyS</name>
    <name evidence="13" type="ORF">LZ538_00130</name>
</gene>
<evidence type="ECO:0000256" key="10">
    <source>
        <dbReference type="ARBA" id="ARBA00047937"/>
    </source>
</evidence>
<evidence type="ECO:0000256" key="4">
    <source>
        <dbReference type="ARBA" id="ARBA00022490"/>
    </source>
</evidence>
<dbReference type="Pfam" id="PF02092">
    <property type="entry name" value="tRNA_synt_2f"/>
    <property type="match status" value="1"/>
</dbReference>